<reference evidence="2" key="1">
    <citation type="submission" date="2020-11" db="EMBL/GenBank/DDBJ databases">
        <title>Adaptations for nitrogen fixation in a non-lichenized fungal sporocarp promotes dispersal by wood-feeding termites.</title>
        <authorList>
            <consortium name="DOE Joint Genome Institute"/>
            <person name="Koch R.A."/>
            <person name="Yoon G."/>
            <person name="Arayal U."/>
            <person name="Lail K."/>
            <person name="Amirebrahimi M."/>
            <person name="Labutti K."/>
            <person name="Lipzen A."/>
            <person name="Riley R."/>
            <person name="Barry K."/>
            <person name="Henrissat B."/>
            <person name="Grigoriev I.V."/>
            <person name="Herr J.R."/>
            <person name="Aime M.C."/>
        </authorList>
    </citation>
    <scope>NUCLEOTIDE SEQUENCE</scope>
    <source>
        <strain evidence="2">MCA 3950</strain>
    </source>
</reference>
<keyword evidence="3" id="KW-1185">Reference proteome</keyword>
<dbReference type="Proteomes" id="UP000812287">
    <property type="component" value="Unassembled WGS sequence"/>
</dbReference>
<organism evidence="2 3">
    <name type="scientific">Guyanagaster necrorhizus</name>
    <dbReference type="NCBI Taxonomy" id="856835"/>
    <lineage>
        <taxon>Eukaryota</taxon>
        <taxon>Fungi</taxon>
        <taxon>Dikarya</taxon>
        <taxon>Basidiomycota</taxon>
        <taxon>Agaricomycotina</taxon>
        <taxon>Agaricomycetes</taxon>
        <taxon>Agaricomycetidae</taxon>
        <taxon>Agaricales</taxon>
        <taxon>Marasmiineae</taxon>
        <taxon>Physalacriaceae</taxon>
        <taxon>Guyanagaster</taxon>
    </lineage>
</organism>
<feature type="region of interest" description="Disordered" evidence="1">
    <location>
        <begin position="1"/>
        <end position="64"/>
    </location>
</feature>
<name>A0A9P7VQX1_9AGAR</name>
<accession>A0A9P7VQX1</accession>
<comment type="caution">
    <text evidence="2">The sequence shown here is derived from an EMBL/GenBank/DDBJ whole genome shotgun (WGS) entry which is preliminary data.</text>
</comment>
<evidence type="ECO:0000313" key="2">
    <source>
        <dbReference type="EMBL" id="KAG7444810.1"/>
    </source>
</evidence>
<gene>
    <name evidence="2" type="ORF">BT62DRAFT_995273</name>
</gene>
<protein>
    <submittedName>
        <fullName evidence="2">Uncharacterized protein</fullName>
    </submittedName>
</protein>
<feature type="compositionally biased region" description="Basic and acidic residues" evidence="1">
    <location>
        <begin position="23"/>
        <end position="42"/>
    </location>
</feature>
<dbReference type="RefSeq" id="XP_043038310.1">
    <property type="nucleotide sequence ID" value="XM_043190517.1"/>
</dbReference>
<feature type="compositionally biased region" description="Polar residues" evidence="1">
    <location>
        <begin position="7"/>
        <end position="21"/>
    </location>
</feature>
<dbReference type="AlphaFoldDB" id="A0A9P7VQX1"/>
<evidence type="ECO:0000256" key="1">
    <source>
        <dbReference type="SAM" id="MobiDB-lite"/>
    </source>
</evidence>
<dbReference type="EMBL" id="MU250539">
    <property type="protein sequence ID" value="KAG7444810.1"/>
    <property type="molecule type" value="Genomic_DNA"/>
</dbReference>
<sequence>MIIRVGMTSNGSNPTYNTRKVQYTRDSHGADRRPPEKKDKELSNQANRVLLPGQGGKENCRDDEVADQTLHGLGTRKSHELYSDRYQYRKANLNGGLILSKRRRRIPRLRNKEMKNACMQRGQDPTKSAAWGEVASKTHVGGVGYEPLN</sequence>
<evidence type="ECO:0000313" key="3">
    <source>
        <dbReference type="Proteomes" id="UP000812287"/>
    </source>
</evidence>
<dbReference type="GeneID" id="66112814"/>
<proteinExistence type="predicted"/>